<comment type="similarity">
    <text evidence="2">Belongs to the FAD-binding oxidoreductase/transferase type 4 family.</text>
</comment>
<evidence type="ECO:0000256" key="4">
    <source>
        <dbReference type="ARBA" id="ARBA00022827"/>
    </source>
</evidence>
<evidence type="ECO:0000256" key="3">
    <source>
        <dbReference type="ARBA" id="ARBA00022630"/>
    </source>
</evidence>
<dbReference type="Gene3D" id="1.10.45.10">
    <property type="entry name" value="Vanillyl-alcohol Oxidase, Chain A, domain 4"/>
    <property type="match status" value="1"/>
</dbReference>
<dbReference type="InterPro" id="IPR016171">
    <property type="entry name" value="Vanillyl_alc_oxidase_C-sub2"/>
</dbReference>
<feature type="domain" description="FAD-binding PCMH-type" evidence="5">
    <location>
        <begin position="39"/>
        <end position="219"/>
    </location>
</feature>
<dbReference type="InterPro" id="IPR016166">
    <property type="entry name" value="FAD-bd_PCMH"/>
</dbReference>
<dbReference type="InterPro" id="IPR016169">
    <property type="entry name" value="FAD-bd_PCMH_sub2"/>
</dbReference>
<protein>
    <submittedName>
        <fullName evidence="6">FAD/FMN-containing dehydrogenase</fullName>
    </submittedName>
</protein>
<dbReference type="AlphaFoldDB" id="A0A7W9S4C5"/>
<dbReference type="PANTHER" id="PTHR43716">
    <property type="entry name" value="D-2-HYDROXYGLUTARATE DEHYDROGENASE, MITOCHONDRIAL"/>
    <property type="match status" value="1"/>
</dbReference>
<dbReference type="SUPFAM" id="SSF55103">
    <property type="entry name" value="FAD-linked oxidases, C-terminal domain"/>
    <property type="match status" value="1"/>
</dbReference>
<evidence type="ECO:0000313" key="7">
    <source>
        <dbReference type="Proteomes" id="UP000533306"/>
    </source>
</evidence>
<dbReference type="GO" id="GO:0022904">
    <property type="term" value="P:respiratory electron transport chain"/>
    <property type="evidence" value="ECO:0007669"/>
    <property type="project" value="TreeGrafter"/>
</dbReference>
<gene>
    <name evidence="6" type="ORF">HNR59_002928</name>
</gene>
<dbReference type="Pfam" id="PF02913">
    <property type="entry name" value="FAD-oxidase_C"/>
    <property type="match status" value="1"/>
</dbReference>
<evidence type="ECO:0000256" key="2">
    <source>
        <dbReference type="ARBA" id="ARBA00008000"/>
    </source>
</evidence>
<evidence type="ECO:0000259" key="5">
    <source>
        <dbReference type="PROSITE" id="PS51387"/>
    </source>
</evidence>
<comment type="caution">
    <text evidence="6">The sequence shown here is derived from an EMBL/GenBank/DDBJ whole genome shotgun (WGS) entry which is preliminary data.</text>
</comment>
<dbReference type="Pfam" id="PF01565">
    <property type="entry name" value="FAD_binding_4"/>
    <property type="match status" value="1"/>
</dbReference>
<organism evidence="6 7">
    <name type="scientific">Aquamicrobium lusatiense</name>
    <dbReference type="NCBI Taxonomy" id="89772"/>
    <lineage>
        <taxon>Bacteria</taxon>
        <taxon>Pseudomonadati</taxon>
        <taxon>Pseudomonadota</taxon>
        <taxon>Alphaproteobacteria</taxon>
        <taxon>Hyphomicrobiales</taxon>
        <taxon>Phyllobacteriaceae</taxon>
        <taxon>Aquamicrobium</taxon>
    </lineage>
</organism>
<dbReference type="Gene3D" id="3.30.70.2190">
    <property type="match status" value="1"/>
</dbReference>
<dbReference type="InterPro" id="IPR051264">
    <property type="entry name" value="FAD-oxidored/transferase_4"/>
</dbReference>
<proteinExistence type="inferred from homology"/>
<evidence type="ECO:0000256" key="1">
    <source>
        <dbReference type="ARBA" id="ARBA00001974"/>
    </source>
</evidence>
<dbReference type="PANTHER" id="PTHR43716:SF2">
    <property type="entry name" value="BLL6224 PROTEIN"/>
    <property type="match status" value="1"/>
</dbReference>
<dbReference type="InterPro" id="IPR006094">
    <property type="entry name" value="Oxid_FAD_bind_N"/>
</dbReference>
<keyword evidence="7" id="KW-1185">Reference proteome</keyword>
<dbReference type="RefSeq" id="WP_183831738.1">
    <property type="nucleotide sequence ID" value="NZ_JACHEU010000002.1"/>
</dbReference>
<dbReference type="Proteomes" id="UP000533306">
    <property type="component" value="Unassembled WGS sequence"/>
</dbReference>
<name>A0A7W9S4C5_9HYPH</name>
<dbReference type="Gene3D" id="3.30.465.10">
    <property type="match status" value="1"/>
</dbReference>
<dbReference type="Gene3D" id="3.30.70.2740">
    <property type="match status" value="1"/>
</dbReference>
<evidence type="ECO:0000313" key="6">
    <source>
        <dbReference type="EMBL" id="MBB6013539.1"/>
    </source>
</evidence>
<dbReference type="InterPro" id="IPR036318">
    <property type="entry name" value="FAD-bd_PCMH-like_sf"/>
</dbReference>
<dbReference type="GO" id="GO:0071949">
    <property type="term" value="F:FAD binding"/>
    <property type="evidence" value="ECO:0007669"/>
    <property type="project" value="InterPro"/>
</dbReference>
<reference evidence="6 7" key="1">
    <citation type="submission" date="2020-08" db="EMBL/GenBank/DDBJ databases">
        <title>Genomic Encyclopedia of Type Strains, Phase IV (KMG-IV): sequencing the most valuable type-strain genomes for metagenomic binning, comparative biology and taxonomic classification.</title>
        <authorList>
            <person name="Goeker M."/>
        </authorList>
    </citation>
    <scope>NUCLEOTIDE SEQUENCE [LARGE SCALE GENOMIC DNA]</scope>
    <source>
        <strain evidence="6 7">DSM 11099</strain>
    </source>
</reference>
<keyword evidence="3" id="KW-0285">Flavoprotein</keyword>
<dbReference type="InterPro" id="IPR016164">
    <property type="entry name" value="FAD-linked_Oxase-like_C"/>
</dbReference>
<comment type="cofactor">
    <cofactor evidence="1">
        <name>FAD</name>
        <dbReference type="ChEBI" id="CHEBI:57692"/>
    </cofactor>
</comment>
<dbReference type="InterPro" id="IPR004113">
    <property type="entry name" value="FAD-bd_oxidored_4_C"/>
</dbReference>
<dbReference type="GO" id="GO:0003824">
    <property type="term" value="F:catalytic activity"/>
    <property type="evidence" value="ECO:0007669"/>
    <property type="project" value="InterPro"/>
</dbReference>
<sequence length="469" mass="50103">MRDRNCAFDLAMKECLGERGWLTRPEDKAAHARDWLDRYGEVPLGIARPASTAEVSAIVRLCAEHGISIVPQGGNTSLNGGSVAISPASVILSMARMNRIHTIDAADFTATVEAGVVLAHLHEKLTAHNLAFPLHLGAEGSAQIGGLIGTNAGGSHAMRYGMMQDLVLGLEVVLADGTVWDGSRALIKDNAGYQLRRLFCGSEGTLGIVTKAVLRLFPAPVARATALLALPDPDAALRIGALLRASTGEFLTAVEFFNEPGLSLLLKHVPHISRPLETPGPVYLLVEIATSIPEIELPDILDRALSAAFETGDVLDGTIATSEAQRAALWRIREELPEGQRLEGRQIKHDVSVPVARLAAFVAEASAGSERVLAGVRVNPFGHLGDGNVHFNLSPPEGCTDFEEREMQLSQAVYEAAVRHGGSIAAEHGLGQAKVELADRFRSTTERSLMRQLKSTLDPHGIMNPGKVV</sequence>
<dbReference type="PROSITE" id="PS51387">
    <property type="entry name" value="FAD_PCMH"/>
    <property type="match status" value="1"/>
</dbReference>
<keyword evidence="4" id="KW-0274">FAD</keyword>
<accession>A0A7W9S4C5</accession>
<dbReference type="FunFam" id="1.10.45.10:FF:000001">
    <property type="entry name" value="D-lactate dehydrogenase mitochondrial"/>
    <property type="match status" value="1"/>
</dbReference>
<dbReference type="SUPFAM" id="SSF56176">
    <property type="entry name" value="FAD-binding/transporter-associated domain-like"/>
    <property type="match status" value="1"/>
</dbReference>
<dbReference type="EMBL" id="JACHEU010000002">
    <property type="protein sequence ID" value="MBB6013539.1"/>
    <property type="molecule type" value="Genomic_DNA"/>
</dbReference>